<feature type="transmembrane region" description="Helical" evidence="8">
    <location>
        <begin position="135"/>
        <end position="155"/>
    </location>
</feature>
<protein>
    <submittedName>
        <fullName evidence="9">Glycine/betaine ABC transporter</fullName>
    </submittedName>
</protein>
<dbReference type="GO" id="GO:0005886">
    <property type="term" value="C:plasma membrane"/>
    <property type="evidence" value="ECO:0007669"/>
    <property type="project" value="UniProtKB-SubCell"/>
</dbReference>
<keyword evidence="3" id="KW-0813">Transport</keyword>
<dbReference type="Pfam" id="PF02028">
    <property type="entry name" value="BCCT"/>
    <property type="match status" value="1"/>
</dbReference>
<feature type="transmembrane region" description="Helical" evidence="8">
    <location>
        <begin position="440"/>
        <end position="461"/>
    </location>
</feature>
<keyword evidence="7 8" id="KW-0472">Membrane</keyword>
<gene>
    <name evidence="9" type="ORF">DLJ53_19235</name>
</gene>
<feature type="transmembrane region" description="Helical" evidence="8">
    <location>
        <begin position="343"/>
        <end position="368"/>
    </location>
</feature>
<evidence type="ECO:0000256" key="3">
    <source>
        <dbReference type="ARBA" id="ARBA00022448"/>
    </source>
</evidence>
<evidence type="ECO:0000313" key="10">
    <source>
        <dbReference type="Proteomes" id="UP000249590"/>
    </source>
</evidence>
<accession>A0A8B2NMN9</accession>
<keyword evidence="10" id="KW-1185">Reference proteome</keyword>
<evidence type="ECO:0000256" key="8">
    <source>
        <dbReference type="SAM" id="Phobius"/>
    </source>
</evidence>
<feature type="transmembrane region" description="Helical" evidence="8">
    <location>
        <begin position="312"/>
        <end position="331"/>
    </location>
</feature>
<evidence type="ECO:0000313" key="9">
    <source>
        <dbReference type="EMBL" id="RAH99880.1"/>
    </source>
</evidence>
<comment type="caution">
    <text evidence="9">The sequence shown here is derived from an EMBL/GenBank/DDBJ whole genome shotgun (WGS) entry which is preliminary data.</text>
</comment>
<feature type="transmembrane region" description="Helical" evidence="8">
    <location>
        <begin position="219"/>
        <end position="239"/>
    </location>
</feature>
<feature type="transmembrane region" description="Helical" evidence="8">
    <location>
        <begin position="404"/>
        <end position="428"/>
    </location>
</feature>
<feature type="transmembrane region" description="Helical" evidence="8">
    <location>
        <begin position="85"/>
        <end position="105"/>
    </location>
</feature>
<feature type="transmembrane region" description="Helical" evidence="8">
    <location>
        <begin position="467"/>
        <end position="487"/>
    </location>
</feature>
<organism evidence="9 10">
    <name type="scientific">Acuticoccus sediminis</name>
    <dbReference type="NCBI Taxonomy" id="2184697"/>
    <lineage>
        <taxon>Bacteria</taxon>
        <taxon>Pseudomonadati</taxon>
        <taxon>Pseudomonadota</taxon>
        <taxon>Alphaproteobacteria</taxon>
        <taxon>Hyphomicrobiales</taxon>
        <taxon>Amorphaceae</taxon>
        <taxon>Acuticoccus</taxon>
    </lineage>
</organism>
<dbReference type="RefSeq" id="WP_111348234.1">
    <property type="nucleotide sequence ID" value="NZ_JAIWKD010000007.1"/>
</dbReference>
<dbReference type="OrthoDB" id="9775735at2"/>
<feature type="transmembrane region" description="Helical" evidence="8">
    <location>
        <begin position="251"/>
        <end position="270"/>
    </location>
</feature>
<name>A0A8B2NMN9_9HYPH</name>
<proteinExistence type="inferred from homology"/>
<dbReference type="Proteomes" id="UP000249590">
    <property type="component" value="Unassembled WGS sequence"/>
</dbReference>
<comment type="similarity">
    <text evidence="2">Belongs to the BCCT transporter (TC 2.A.15) family.</text>
</comment>
<evidence type="ECO:0000256" key="5">
    <source>
        <dbReference type="ARBA" id="ARBA00022692"/>
    </source>
</evidence>
<dbReference type="PANTHER" id="PTHR30047:SF7">
    <property type="entry name" value="HIGH-AFFINITY CHOLINE TRANSPORT PROTEIN"/>
    <property type="match status" value="1"/>
</dbReference>
<evidence type="ECO:0000256" key="4">
    <source>
        <dbReference type="ARBA" id="ARBA00022475"/>
    </source>
</evidence>
<dbReference type="PANTHER" id="PTHR30047">
    <property type="entry name" value="HIGH-AFFINITY CHOLINE TRANSPORT PROTEIN-RELATED"/>
    <property type="match status" value="1"/>
</dbReference>
<comment type="subcellular location">
    <subcellularLocation>
        <location evidence="1">Cell membrane</location>
        <topology evidence="1">Multi-pass membrane protein</topology>
    </subcellularLocation>
</comment>
<dbReference type="AlphaFoldDB" id="A0A8B2NMN9"/>
<dbReference type="EMBL" id="QHHQ01000004">
    <property type="protein sequence ID" value="RAH99880.1"/>
    <property type="molecule type" value="Genomic_DNA"/>
</dbReference>
<sequence length="509" mass="54446">MHRSRRLLALSLTLITLAAVWGVADPQGVVRIASRIVDQFFTSRGWFLMLSVTGMLVLCVGLAFSRYGRIRLGADDDRPDFATPVWIAMLFAAGMGVGLLFWAVAEPMTHFAFSRELMADPAAAERALLATNFNWGIHAWAIYGSVALAIAYFSFRRQTPMLVSAPITYLFPRERWAAAVGFLSDLMAIVAIAIGVGGSIAMGVFQVADGVNLMLGGDVAGPVLVAVVFAAMVVAYLPPLMVDLGAGMSRLSNAAMLISTGLVVFVVVLGPTEYLLNSVLTAFADYLTEALPMGLKTFTFYDSRVATWYKDWTLTYMVWWIAWGPFVGVFIARISRGRTIREFVLGVLVGPTVFSTVWFGVFGGIGLYDALNGTGGLLAETASHVERVTFALLDRLPFSGLTTLAVIVAAFLFIVTSVVSAAFVLAMFSSGGDPDPKPRLRVVWGVLLGFVGAAMILTGSIAAVKKLIALGALPFVFITVLLLVCLVRALGEERRGKPQTVGGVADAGG</sequence>
<keyword evidence="5 8" id="KW-0812">Transmembrane</keyword>
<feature type="transmembrane region" description="Helical" evidence="8">
    <location>
        <begin position="176"/>
        <end position="207"/>
    </location>
</feature>
<evidence type="ECO:0000256" key="6">
    <source>
        <dbReference type="ARBA" id="ARBA00022989"/>
    </source>
</evidence>
<keyword evidence="4" id="KW-1003">Cell membrane</keyword>
<dbReference type="InterPro" id="IPR000060">
    <property type="entry name" value="BCCT_transptr"/>
</dbReference>
<evidence type="ECO:0000256" key="2">
    <source>
        <dbReference type="ARBA" id="ARBA00005658"/>
    </source>
</evidence>
<dbReference type="GO" id="GO:0022857">
    <property type="term" value="F:transmembrane transporter activity"/>
    <property type="evidence" value="ECO:0007669"/>
    <property type="project" value="InterPro"/>
</dbReference>
<evidence type="ECO:0000256" key="7">
    <source>
        <dbReference type="ARBA" id="ARBA00023136"/>
    </source>
</evidence>
<keyword evidence="6 8" id="KW-1133">Transmembrane helix</keyword>
<evidence type="ECO:0000256" key="1">
    <source>
        <dbReference type="ARBA" id="ARBA00004651"/>
    </source>
</evidence>
<feature type="transmembrane region" description="Helical" evidence="8">
    <location>
        <begin position="46"/>
        <end position="64"/>
    </location>
</feature>
<reference evidence="9 10" key="1">
    <citation type="submission" date="2018-05" db="EMBL/GenBank/DDBJ databases">
        <title>Acuticoccus sediminis sp. nov., isolated from deep-sea sediment of Indian Ocean.</title>
        <authorList>
            <person name="Liu X."/>
            <person name="Lai Q."/>
            <person name="Du Y."/>
            <person name="Sun F."/>
            <person name="Zhang X."/>
            <person name="Wang S."/>
            <person name="Shao Z."/>
        </authorList>
    </citation>
    <scope>NUCLEOTIDE SEQUENCE [LARGE SCALE GENOMIC DNA]</scope>
    <source>
        <strain evidence="9 10">PTG4-2</strain>
    </source>
</reference>